<gene>
    <name evidence="2" type="ORF">COOX1_3371</name>
    <name evidence="1" type="ORF">CVV65_15310</name>
</gene>
<evidence type="ECO:0000313" key="2">
    <source>
        <dbReference type="EMBL" id="CAB3396125.1"/>
    </source>
</evidence>
<evidence type="ECO:0000313" key="1">
    <source>
        <dbReference type="EMBL" id="ATY86122.1"/>
    </source>
</evidence>
<reference evidence="2 4" key="3">
    <citation type="submission" date="2020-04" db="EMBL/GenBank/DDBJ databases">
        <authorList>
            <person name="Hogendoorn C."/>
        </authorList>
    </citation>
    <scope>NUCLEOTIDE SEQUENCE [LARGE SCALE GENOMIC DNA]</scope>
    <source>
        <strain evidence="2">COOX1</strain>
    </source>
</reference>
<reference evidence="1" key="2">
    <citation type="journal article" date="2018" name="Genome Announc.">
        <title>Complete Genome Sequence of Kyrpidia sp. Strain EA-1, a Thermophilic Knallgas Bacterium, Isolated from the Azores.</title>
        <authorList>
            <person name="Reiner J.E."/>
            <person name="Lapp C.J."/>
            <person name="Bunk B."/>
            <person name="Sproer C."/>
            <person name="Overmann J."/>
            <person name="Gescher J."/>
        </authorList>
    </citation>
    <scope>NUCLEOTIDE SEQUENCE</scope>
    <source>
        <strain evidence="1">EA-1</strain>
    </source>
</reference>
<accession>A0A2K8NCR2</accession>
<keyword evidence="3" id="KW-1185">Reference proteome</keyword>
<sequence length="78" mass="8198">MEGGAVVLVDRVVEAGHNQTRRPKTCTCRTGGSSVCAHPGSIEVGKRADLILVEPAGNHPVVRRTIVGGSVVYRADYA</sequence>
<dbReference type="Proteomes" id="UP000502196">
    <property type="component" value="Chromosome"/>
</dbReference>
<dbReference type="GO" id="GO:0016810">
    <property type="term" value="F:hydrolase activity, acting on carbon-nitrogen (but not peptide) bonds"/>
    <property type="evidence" value="ECO:0007669"/>
    <property type="project" value="InterPro"/>
</dbReference>
<protein>
    <submittedName>
        <fullName evidence="1">Uncharacterized protein</fullName>
    </submittedName>
</protein>
<evidence type="ECO:0000313" key="4">
    <source>
        <dbReference type="Proteomes" id="UP000502196"/>
    </source>
</evidence>
<evidence type="ECO:0000313" key="3">
    <source>
        <dbReference type="Proteomes" id="UP000231932"/>
    </source>
</evidence>
<name>A0A2K8NCR2_9BACL</name>
<dbReference type="InterPro" id="IPR011059">
    <property type="entry name" value="Metal-dep_hydrolase_composite"/>
</dbReference>
<proteinExistence type="predicted"/>
<dbReference type="KEGG" id="kyr:CVV65_15310"/>
<dbReference type="EMBL" id="LR792683">
    <property type="protein sequence ID" value="CAB3396125.1"/>
    <property type="molecule type" value="Genomic_DNA"/>
</dbReference>
<dbReference type="SUPFAM" id="SSF51338">
    <property type="entry name" value="Composite domain of metallo-dependent hydrolases"/>
    <property type="match status" value="1"/>
</dbReference>
<dbReference type="EMBL" id="CP024955">
    <property type="protein sequence ID" value="ATY86122.1"/>
    <property type="molecule type" value="Genomic_DNA"/>
</dbReference>
<organism evidence="1 3">
    <name type="scientific">Kyrpidia spormannii</name>
    <dbReference type="NCBI Taxonomy" id="2055160"/>
    <lineage>
        <taxon>Bacteria</taxon>
        <taxon>Bacillati</taxon>
        <taxon>Bacillota</taxon>
        <taxon>Bacilli</taxon>
        <taxon>Bacillales</taxon>
        <taxon>Alicyclobacillaceae</taxon>
        <taxon>Kyrpidia</taxon>
    </lineage>
</organism>
<dbReference type="Proteomes" id="UP000231932">
    <property type="component" value="Chromosome"/>
</dbReference>
<dbReference type="Gene3D" id="2.30.40.10">
    <property type="entry name" value="Urease, subunit C, domain 1"/>
    <property type="match status" value="1"/>
</dbReference>
<reference evidence="3" key="1">
    <citation type="submission" date="2017-11" db="EMBL/GenBank/DDBJ databases">
        <title>Complete Genome Sequence of Kyrpidia sp. Strain EA-1, a thermophilic, hydrogen-oxidizing Bacterium, isolated from the Azores.</title>
        <authorList>
            <person name="Reiner J.E."/>
            <person name="Lapp C.J."/>
            <person name="Bunk B."/>
            <person name="Gescher J."/>
        </authorList>
    </citation>
    <scope>NUCLEOTIDE SEQUENCE [LARGE SCALE GENOMIC DNA]</scope>
    <source>
        <strain evidence="3">EA-1</strain>
    </source>
</reference>
<dbReference type="AlphaFoldDB" id="A0A2K8NCR2"/>